<sequence>MNGVEEVAKPILRKKRPQNRKTKRVVIFDEDARKEYLTGFHKRKNERRKKAKVENEKKLKDARLAIKQQVRDMIRKSDAHRIPELEHLIDSTVYDLPEHTVTVTDVSEIDLGRGFGTAASEDTEQNQQDSFNKKAGAEDDEVLKKKQKKLKHKLAQVGNPTSKKAKVKRLAMAKFKGGGGGGGKGKSKGKDKSKGHGGKRNQKSGNKKNKH</sequence>
<comment type="caution">
    <text evidence="7">The sequence shown here is derived from an EMBL/GenBank/DDBJ whole genome shotgun (WGS) entry which is preliminary data.</text>
</comment>
<protein>
    <recommendedName>
        <fullName evidence="3">Nucleolar protein 12</fullName>
    </recommendedName>
</protein>
<keyword evidence="4" id="KW-0175">Coiled coil</keyword>
<feature type="region of interest" description="Disordered" evidence="6">
    <location>
        <begin position="114"/>
        <end position="211"/>
    </location>
</feature>
<feature type="compositionally biased region" description="Basic residues" evidence="6">
    <location>
        <begin position="11"/>
        <end position="20"/>
    </location>
</feature>
<dbReference type="EMBL" id="JBAMIC010000002">
    <property type="protein sequence ID" value="KAK7113475.1"/>
    <property type="molecule type" value="Genomic_DNA"/>
</dbReference>
<evidence type="ECO:0000313" key="7">
    <source>
        <dbReference type="EMBL" id="KAK7113475.1"/>
    </source>
</evidence>
<name>A0AAN9BY96_9CAEN</name>
<dbReference type="GO" id="GO:0005730">
    <property type="term" value="C:nucleolus"/>
    <property type="evidence" value="ECO:0007669"/>
    <property type="project" value="UniProtKB-SubCell"/>
</dbReference>
<comment type="similarity">
    <text evidence="2">Belongs to the RRP17 family.</text>
</comment>
<dbReference type="AlphaFoldDB" id="A0AAN9BY96"/>
<evidence type="ECO:0000256" key="6">
    <source>
        <dbReference type="SAM" id="MobiDB-lite"/>
    </source>
</evidence>
<organism evidence="7 8">
    <name type="scientific">Littorina saxatilis</name>
    <dbReference type="NCBI Taxonomy" id="31220"/>
    <lineage>
        <taxon>Eukaryota</taxon>
        <taxon>Metazoa</taxon>
        <taxon>Spiralia</taxon>
        <taxon>Lophotrochozoa</taxon>
        <taxon>Mollusca</taxon>
        <taxon>Gastropoda</taxon>
        <taxon>Caenogastropoda</taxon>
        <taxon>Littorinimorpha</taxon>
        <taxon>Littorinoidea</taxon>
        <taxon>Littorinidae</taxon>
        <taxon>Littorina</taxon>
    </lineage>
</organism>
<accession>A0AAN9BY96</accession>
<keyword evidence="8" id="KW-1185">Reference proteome</keyword>
<evidence type="ECO:0000256" key="5">
    <source>
        <dbReference type="ARBA" id="ARBA00023242"/>
    </source>
</evidence>
<reference evidence="7 8" key="1">
    <citation type="submission" date="2024-02" db="EMBL/GenBank/DDBJ databases">
        <title>Chromosome-scale genome assembly of the rough periwinkle Littorina saxatilis.</title>
        <authorList>
            <person name="De Jode A."/>
            <person name="Faria R."/>
            <person name="Formenti G."/>
            <person name="Sims Y."/>
            <person name="Smith T.P."/>
            <person name="Tracey A."/>
            <person name="Wood J.M.D."/>
            <person name="Zagrodzka Z.B."/>
            <person name="Johannesson K."/>
            <person name="Butlin R.K."/>
            <person name="Leder E.H."/>
        </authorList>
    </citation>
    <scope>NUCLEOTIDE SEQUENCE [LARGE SCALE GENOMIC DNA]</scope>
    <source>
        <strain evidence="7">Snail1</strain>
        <tissue evidence="7">Muscle</tissue>
    </source>
</reference>
<feature type="compositionally biased region" description="Basic residues" evidence="6">
    <location>
        <begin position="145"/>
        <end position="154"/>
    </location>
</feature>
<feature type="compositionally biased region" description="Basic residues" evidence="6">
    <location>
        <begin position="195"/>
        <end position="211"/>
    </location>
</feature>
<evidence type="ECO:0000256" key="1">
    <source>
        <dbReference type="ARBA" id="ARBA00004604"/>
    </source>
</evidence>
<evidence type="ECO:0000313" key="8">
    <source>
        <dbReference type="Proteomes" id="UP001374579"/>
    </source>
</evidence>
<evidence type="ECO:0000256" key="2">
    <source>
        <dbReference type="ARBA" id="ARBA00007175"/>
    </source>
</evidence>
<dbReference type="PANTHER" id="PTHR14577:SF0">
    <property type="entry name" value="NUCLEOLAR PROTEIN 12"/>
    <property type="match status" value="1"/>
</dbReference>
<evidence type="ECO:0000256" key="3">
    <source>
        <dbReference type="ARBA" id="ARBA00015520"/>
    </source>
</evidence>
<dbReference type="Proteomes" id="UP001374579">
    <property type="component" value="Unassembled WGS sequence"/>
</dbReference>
<gene>
    <name evidence="7" type="ORF">V1264_012755</name>
</gene>
<dbReference type="Pfam" id="PF09805">
    <property type="entry name" value="Nop25"/>
    <property type="match status" value="1"/>
</dbReference>
<keyword evidence="5" id="KW-0539">Nucleus</keyword>
<evidence type="ECO:0000256" key="4">
    <source>
        <dbReference type="ARBA" id="ARBA00023054"/>
    </source>
</evidence>
<comment type="subcellular location">
    <subcellularLocation>
        <location evidence="1">Nucleus</location>
        <location evidence="1">Nucleolus</location>
    </subcellularLocation>
</comment>
<feature type="region of interest" description="Disordered" evidence="6">
    <location>
        <begin position="1"/>
        <end position="20"/>
    </location>
</feature>
<dbReference type="GO" id="GO:0019843">
    <property type="term" value="F:rRNA binding"/>
    <property type="evidence" value="ECO:0007669"/>
    <property type="project" value="TreeGrafter"/>
</dbReference>
<dbReference type="PANTHER" id="PTHR14577">
    <property type="entry name" value="NUCLEOLAR PROTEIN 12"/>
    <property type="match status" value="1"/>
</dbReference>
<dbReference type="InterPro" id="IPR019186">
    <property type="entry name" value="Nucleolar_protein_12"/>
</dbReference>
<proteinExistence type="inferred from homology"/>